<reference evidence="3 4" key="1">
    <citation type="submission" date="2019-12" db="EMBL/GenBank/DDBJ databases">
        <title>Genomic-based taxomic classification of the family Erythrobacteraceae.</title>
        <authorList>
            <person name="Xu L."/>
        </authorList>
    </citation>
    <scope>NUCLEOTIDE SEQUENCE [LARGE SCALE GENOMIC DNA]</scope>
    <source>
        <strain evidence="3 4">KCTC 52259</strain>
    </source>
</reference>
<feature type="domain" description="ABC-type transport auxiliary lipoprotein component" evidence="2">
    <location>
        <begin position="38"/>
        <end position="190"/>
    </location>
</feature>
<dbReference type="InterPro" id="IPR005586">
    <property type="entry name" value="ABC_trans_aux"/>
</dbReference>
<protein>
    <submittedName>
        <fullName evidence="3">ABC transporter</fullName>
    </submittedName>
</protein>
<dbReference type="Proteomes" id="UP000473531">
    <property type="component" value="Unassembled WGS sequence"/>
</dbReference>
<name>A0A6L7GBE0_9SPHN</name>
<keyword evidence="4" id="KW-1185">Reference proteome</keyword>
<gene>
    <name evidence="3" type="ORF">GRI44_01315</name>
</gene>
<dbReference type="EMBL" id="WTYU01000001">
    <property type="protein sequence ID" value="MXP13392.1"/>
    <property type="molecule type" value="Genomic_DNA"/>
</dbReference>
<comment type="caution">
    <text evidence="3">The sequence shown here is derived from an EMBL/GenBank/DDBJ whole genome shotgun (WGS) entry which is preliminary data.</text>
</comment>
<organism evidence="3 4">
    <name type="scientific">Allopontixanthobacter confluentis</name>
    <dbReference type="NCBI Taxonomy" id="1849021"/>
    <lineage>
        <taxon>Bacteria</taxon>
        <taxon>Pseudomonadati</taxon>
        <taxon>Pseudomonadota</taxon>
        <taxon>Alphaproteobacteria</taxon>
        <taxon>Sphingomonadales</taxon>
        <taxon>Erythrobacteraceae</taxon>
        <taxon>Allopontixanthobacter</taxon>
    </lineage>
</organism>
<dbReference type="PROSITE" id="PS51257">
    <property type="entry name" value="PROKAR_LIPOPROTEIN"/>
    <property type="match status" value="1"/>
</dbReference>
<sequence length="194" mass="20183">MKHMGAVAALAFSAVLAGCVSFGAEPPPSLLTLTPTAIAPAGAGASGTLAGAISIAEPDAPAKIAVARVPVQVDDANIAYLKEAVWVEKPSRLFRRLLGETIRQRSTRLVVDDDEAAVVSGDMLRGTLREFGYDARSQSVIVRFDAIRTSGDGQVRTRRFESIVPGIVAEAGPVGFALNQAANDVAGQVADWVG</sequence>
<evidence type="ECO:0000313" key="3">
    <source>
        <dbReference type="EMBL" id="MXP13392.1"/>
    </source>
</evidence>
<dbReference type="SUPFAM" id="SSF159594">
    <property type="entry name" value="XCC0632-like"/>
    <property type="match status" value="1"/>
</dbReference>
<accession>A0A6L7GBE0</accession>
<dbReference type="OrthoDB" id="7391077at2"/>
<dbReference type="AlphaFoldDB" id="A0A6L7GBE0"/>
<keyword evidence="1" id="KW-0732">Signal</keyword>
<feature type="signal peptide" evidence="1">
    <location>
        <begin position="1"/>
        <end position="17"/>
    </location>
</feature>
<feature type="chain" id="PRO_5026867035" evidence="1">
    <location>
        <begin position="18"/>
        <end position="194"/>
    </location>
</feature>
<evidence type="ECO:0000256" key="1">
    <source>
        <dbReference type="SAM" id="SignalP"/>
    </source>
</evidence>
<dbReference type="Pfam" id="PF03886">
    <property type="entry name" value="ABC_trans_aux"/>
    <property type="match status" value="1"/>
</dbReference>
<evidence type="ECO:0000313" key="4">
    <source>
        <dbReference type="Proteomes" id="UP000473531"/>
    </source>
</evidence>
<dbReference type="Gene3D" id="3.40.50.10610">
    <property type="entry name" value="ABC-type transport auxiliary lipoprotein component"/>
    <property type="match status" value="1"/>
</dbReference>
<proteinExistence type="predicted"/>
<evidence type="ECO:0000259" key="2">
    <source>
        <dbReference type="Pfam" id="PF03886"/>
    </source>
</evidence>